<gene>
    <name evidence="5" type="ORF">QBC42DRAFT_191772</name>
</gene>
<reference evidence="5" key="1">
    <citation type="journal article" date="2023" name="Mol. Phylogenet. Evol.">
        <title>Genome-scale phylogeny and comparative genomics of the fungal order Sordariales.</title>
        <authorList>
            <person name="Hensen N."/>
            <person name="Bonometti L."/>
            <person name="Westerberg I."/>
            <person name="Brannstrom I.O."/>
            <person name="Guillou S."/>
            <person name="Cros-Aarteil S."/>
            <person name="Calhoun S."/>
            <person name="Haridas S."/>
            <person name="Kuo A."/>
            <person name="Mondo S."/>
            <person name="Pangilinan J."/>
            <person name="Riley R."/>
            <person name="LaButti K."/>
            <person name="Andreopoulos B."/>
            <person name="Lipzen A."/>
            <person name="Chen C."/>
            <person name="Yan M."/>
            <person name="Daum C."/>
            <person name="Ng V."/>
            <person name="Clum A."/>
            <person name="Steindorff A."/>
            <person name="Ohm R.A."/>
            <person name="Martin F."/>
            <person name="Silar P."/>
            <person name="Natvig D.O."/>
            <person name="Lalanne C."/>
            <person name="Gautier V."/>
            <person name="Ament-Velasquez S.L."/>
            <person name="Kruys A."/>
            <person name="Hutchinson M.I."/>
            <person name="Powell A.J."/>
            <person name="Barry K."/>
            <person name="Miller A.N."/>
            <person name="Grigoriev I.V."/>
            <person name="Debuchy R."/>
            <person name="Gladieux P."/>
            <person name="Hiltunen Thoren M."/>
            <person name="Johannesson H."/>
        </authorList>
    </citation>
    <scope>NUCLEOTIDE SEQUENCE</scope>
    <source>
        <strain evidence="5">PSN324</strain>
    </source>
</reference>
<evidence type="ECO:0000256" key="2">
    <source>
        <dbReference type="ARBA" id="ARBA00022723"/>
    </source>
</evidence>
<dbReference type="CDD" id="cd12148">
    <property type="entry name" value="fungal_TF_MHR"/>
    <property type="match status" value="1"/>
</dbReference>
<dbReference type="EMBL" id="MU864928">
    <property type="protein sequence ID" value="KAK4467208.1"/>
    <property type="molecule type" value="Genomic_DNA"/>
</dbReference>
<evidence type="ECO:0000313" key="5">
    <source>
        <dbReference type="EMBL" id="KAK4467208.1"/>
    </source>
</evidence>
<dbReference type="GO" id="GO:0005634">
    <property type="term" value="C:nucleus"/>
    <property type="evidence" value="ECO:0007669"/>
    <property type="project" value="UniProtKB-SubCell"/>
</dbReference>
<evidence type="ECO:0000313" key="6">
    <source>
        <dbReference type="Proteomes" id="UP001321749"/>
    </source>
</evidence>
<keyword evidence="2" id="KW-0479">Metal-binding</keyword>
<keyword evidence="3" id="KW-0539">Nucleus</keyword>
<proteinExistence type="predicted"/>
<dbReference type="Pfam" id="PF04082">
    <property type="entry name" value="Fungal_trans"/>
    <property type="match status" value="1"/>
</dbReference>
<accession>A0AAV9I2P7</accession>
<dbReference type="AlphaFoldDB" id="A0AAV9I2P7"/>
<feature type="domain" description="Xylanolytic transcriptional activator regulatory" evidence="4">
    <location>
        <begin position="100"/>
        <end position="174"/>
    </location>
</feature>
<dbReference type="InterPro" id="IPR050613">
    <property type="entry name" value="Sec_Metabolite_Reg"/>
</dbReference>
<dbReference type="Proteomes" id="UP001321749">
    <property type="component" value="Unassembled WGS sequence"/>
</dbReference>
<comment type="caution">
    <text evidence="5">The sequence shown here is derived from an EMBL/GenBank/DDBJ whole genome shotgun (WGS) entry which is preliminary data.</text>
</comment>
<comment type="subcellular location">
    <subcellularLocation>
        <location evidence="1">Nucleus</location>
    </subcellularLocation>
</comment>
<dbReference type="GO" id="GO:0006351">
    <property type="term" value="P:DNA-templated transcription"/>
    <property type="evidence" value="ECO:0007669"/>
    <property type="project" value="InterPro"/>
</dbReference>
<dbReference type="GO" id="GO:0008270">
    <property type="term" value="F:zinc ion binding"/>
    <property type="evidence" value="ECO:0007669"/>
    <property type="project" value="InterPro"/>
</dbReference>
<name>A0AAV9I2P7_9PEZI</name>
<dbReference type="GO" id="GO:0003677">
    <property type="term" value="F:DNA binding"/>
    <property type="evidence" value="ECO:0007669"/>
    <property type="project" value="InterPro"/>
</dbReference>
<dbReference type="InterPro" id="IPR007219">
    <property type="entry name" value="XnlR_reg_dom"/>
</dbReference>
<dbReference type="PANTHER" id="PTHR31001">
    <property type="entry name" value="UNCHARACTERIZED TRANSCRIPTIONAL REGULATORY PROTEIN"/>
    <property type="match status" value="1"/>
</dbReference>
<reference evidence="5" key="2">
    <citation type="submission" date="2023-06" db="EMBL/GenBank/DDBJ databases">
        <authorList>
            <consortium name="Lawrence Berkeley National Laboratory"/>
            <person name="Mondo S.J."/>
            <person name="Hensen N."/>
            <person name="Bonometti L."/>
            <person name="Westerberg I."/>
            <person name="Brannstrom I.O."/>
            <person name="Guillou S."/>
            <person name="Cros-Aarteil S."/>
            <person name="Calhoun S."/>
            <person name="Haridas S."/>
            <person name="Kuo A."/>
            <person name="Pangilinan J."/>
            <person name="Riley R."/>
            <person name="Labutti K."/>
            <person name="Andreopoulos B."/>
            <person name="Lipzen A."/>
            <person name="Chen C."/>
            <person name="Yanf M."/>
            <person name="Daum C."/>
            <person name="Ng V."/>
            <person name="Clum A."/>
            <person name="Steindorff A."/>
            <person name="Ohm R."/>
            <person name="Martin F."/>
            <person name="Silar P."/>
            <person name="Natvig D."/>
            <person name="Lalanne C."/>
            <person name="Gautier V."/>
            <person name="Ament-Velasquez S.L."/>
            <person name="Kruys A."/>
            <person name="Hutchinson M.I."/>
            <person name="Powell A.J."/>
            <person name="Barry K."/>
            <person name="Miller A.N."/>
            <person name="Grigoriev I.V."/>
            <person name="Debuchy R."/>
            <person name="Gladieux P."/>
            <person name="Thoren M.H."/>
            <person name="Johannesson H."/>
        </authorList>
    </citation>
    <scope>NUCLEOTIDE SEQUENCE</scope>
    <source>
        <strain evidence="5">PSN324</strain>
    </source>
</reference>
<dbReference type="SMART" id="SM00906">
    <property type="entry name" value="Fungal_trans"/>
    <property type="match status" value="1"/>
</dbReference>
<protein>
    <submittedName>
        <fullName evidence="5">Fungal-specific transcription factor domain-containing protein</fullName>
    </submittedName>
</protein>
<evidence type="ECO:0000256" key="3">
    <source>
        <dbReference type="ARBA" id="ARBA00023242"/>
    </source>
</evidence>
<evidence type="ECO:0000256" key="1">
    <source>
        <dbReference type="ARBA" id="ARBA00004123"/>
    </source>
</evidence>
<dbReference type="PANTHER" id="PTHR31001:SF50">
    <property type="entry name" value="ZN(II)2CYS6 TRANSCRIPTION FACTOR (EUROFUNG)"/>
    <property type="match status" value="1"/>
</dbReference>
<organism evidence="5 6">
    <name type="scientific">Cladorrhinum samala</name>
    <dbReference type="NCBI Taxonomy" id="585594"/>
    <lineage>
        <taxon>Eukaryota</taxon>
        <taxon>Fungi</taxon>
        <taxon>Dikarya</taxon>
        <taxon>Ascomycota</taxon>
        <taxon>Pezizomycotina</taxon>
        <taxon>Sordariomycetes</taxon>
        <taxon>Sordariomycetidae</taxon>
        <taxon>Sordariales</taxon>
        <taxon>Podosporaceae</taxon>
        <taxon>Cladorrhinum</taxon>
    </lineage>
</organism>
<keyword evidence="6" id="KW-1185">Reference proteome</keyword>
<evidence type="ECO:0000259" key="4">
    <source>
        <dbReference type="SMART" id="SM00906"/>
    </source>
</evidence>
<sequence length="578" mass="64616">MPTVSELLQQTGNGKPAPVRPPAQEALMFAIYFAAVNSLEDSDVAKNLGSSKDELSRAYRAGFEYALAKTNFLGSPSLMIVQALTIFLFLVRCKDSSRFVWMMTGLAIRMAQSLGLHREASKMKHLSPYEIEIRRRVWWALCFLDVRTSEDQGTELTISHGSFDTKLPMNINDTDIDPNSTDTPKERQGLTDMSHALYCFEVAALAQKMMRPSLDNPQDMDSMLDDLYATFQQRCLNRHGVATEQPDARYWIGITVSRLIVAKTRLILHFPALLASPDKQLDMPIKVRDRLFVSAIEIAELIHALNVQQDIGGWKWICHSYTHWHAIIFLLLETTQRQWSPTVERAWSALHSEWLIPSKSSLERGPRFWTPLQRLIAKARRHREEELERLRGDQEAAKALVVEDARSILFASDGPFPDVSANLSRTRWQGLIGLDRAAIQPTPSSASGDLTQDPRHLLQIPQRGFSTLINSRVGSTERDLCDAITSSSTPLGFPSPSSLFASPLSEGQPFPLPRFASWFGASDSGILGNQLPTPDFGQSSMEVDDTVDWFAWLGSAGMMEHQGSRDQDGGGGWGEQSN</sequence>